<feature type="signal peptide" evidence="1">
    <location>
        <begin position="1"/>
        <end position="26"/>
    </location>
</feature>
<dbReference type="EMBL" id="CP016364">
    <property type="protein sequence ID" value="APG46443.1"/>
    <property type="molecule type" value="Genomic_DNA"/>
</dbReference>
<accession>A0A1L3I2W3</accession>
<evidence type="ECO:0000256" key="1">
    <source>
        <dbReference type="SAM" id="SignalP"/>
    </source>
</evidence>
<name>A0A1L3I2W3_9RHOB</name>
<dbReference type="InterPro" id="IPR020349">
    <property type="entry name" value="Uncharacterised_14.7kDa"/>
</dbReference>
<protein>
    <recommendedName>
        <fullName evidence="4">NADH dehydrogenase subunit E</fullName>
    </recommendedName>
</protein>
<feature type="chain" id="PRO_5009853888" description="NADH dehydrogenase subunit E" evidence="1">
    <location>
        <begin position="27"/>
        <end position="139"/>
    </location>
</feature>
<dbReference type="Proteomes" id="UP000183859">
    <property type="component" value="Chromosome"/>
</dbReference>
<evidence type="ECO:0000313" key="3">
    <source>
        <dbReference type="Proteomes" id="UP000183859"/>
    </source>
</evidence>
<dbReference type="AlphaFoldDB" id="A0A1L3I2W3"/>
<reference evidence="3" key="1">
    <citation type="submission" date="2016-07" db="EMBL/GenBank/DDBJ databases">
        <title>Phaeobacter portensis sp. nov., a tropodithietic acid producing bacterium isolated from a German harbor.</title>
        <authorList>
            <person name="Freese H.M."/>
            <person name="Bunk B."/>
            <person name="Breider S."/>
            <person name="Brinkhoff T."/>
        </authorList>
    </citation>
    <scope>NUCLEOTIDE SEQUENCE [LARGE SCALE GENOMIC DNA]</scope>
    <source>
        <strain evidence="3">P97</strain>
    </source>
</reference>
<proteinExistence type="predicted"/>
<keyword evidence="3" id="KW-1185">Reference proteome</keyword>
<gene>
    <name evidence="2" type="ORF">PhaeoP97_01016</name>
</gene>
<keyword evidence="1" id="KW-0732">Signal</keyword>
<organism evidence="2 3">
    <name type="scientific">Phaeobacter porticola</name>
    <dbReference type="NCBI Taxonomy" id="1844006"/>
    <lineage>
        <taxon>Bacteria</taxon>
        <taxon>Pseudomonadati</taxon>
        <taxon>Pseudomonadota</taxon>
        <taxon>Alphaproteobacteria</taxon>
        <taxon>Rhodobacterales</taxon>
        <taxon>Roseobacteraceae</taxon>
        <taxon>Phaeobacter</taxon>
    </lineage>
</organism>
<evidence type="ECO:0008006" key="4">
    <source>
        <dbReference type="Google" id="ProtNLM"/>
    </source>
</evidence>
<sequence length="139" mass="15413" precursor="true">MRYLTLRSLIASCATCLLLLPTSAAAKSSLRDVQEIEDPLFAVAVAKEVADHCDSISARFFKGLTELRRLKARANELGYSDTEIRAYIGSDSEKTRMRAKGERFLAQNGVSYEKTETFCTFGRAEIKKNSAIGVLLRAK</sequence>
<dbReference type="STRING" id="1844006.PhaeoP97_01016"/>
<dbReference type="Pfam" id="PF17267">
    <property type="entry name" value="DUF5333"/>
    <property type="match status" value="1"/>
</dbReference>
<evidence type="ECO:0000313" key="2">
    <source>
        <dbReference type="EMBL" id="APG46443.1"/>
    </source>
</evidence>
<dbReference type="KEGG" id="php:PhaeoP97_01016"/>